<protein>
    <submittedName>
        <fullName evidence="1">Uncharacterized protein</fullName>
    </submittedName>
</protein>
<evidence type="ECO:0000313" key="2">
    <source>
        <dbReference type="Proteomes" id="UP000182631"/>
    </source>
</evidence>
<accession>A0A164Y6D0</accession>
<dbReference type="EMBL" id="FITM01000158">
    <property type="protein sequence ID" value="SAY39380.1"/>
    <property type="molecule type" value="Genomic_DNA"/>
</dbReference>
<reference evidence="2" key="1">
    <citation type="submission" date="2016-02" db="EMBL/GenBank/DDBJ databases">
        <authorList>
            <person name="liu f."/>
        </authorList>
    </citation>
    <scope>NUCLEOTIDE SEQUENCE [LARGE SCALE GENOMIC DNA]</scope>
</reference>
<dbReference type="Proteomes" id="UP000182631">
    <property type="component" value="Unassembled WGS sequence"/>
</dbReference>
<organism evidence="1 2">
    <name type="scientific">Candidatus Synechococcus spongiarum</name>
    <dbReference type="NCBI Taxonomy" id="431041"/>
    <lineage>
        <taxon>Bacteria</taxon>
        <taxon>Bacillati</taxon>
        <taxon>Cyanobacteriota</taxon>
        <taxon>Cyanophyceae</taxon>
        <taxon>Synechococcales</taxon>
        <taxon>Synechococcaceae</taxon>
        <taxon>Synechococcus</taxon>
    </lineage>
</organism>
<proteinExistence type="predicted"/>
<evidence type="ECO:0000313" key="1">
    <source>
        <dbReference type="EMBL" id="SAY39380.1"/>
    </source>
</evidence>
<name>A0A164Y6D0_9SYNE</name>
<keyword evidence="2" id="KW-1185">Reference proteome</keyword>
<dbReference type="AlphaFoldDB" id="A0A164Y6D0"/>
<sequence>MVLLEGQPYSSSPPLNLLSPKRPIPLSFLPVAPLAGLAGAGSPIPMASASPPLSSDGCTP</sequence>
<gene>
    <name evidence="1" type="ORF">FLM9_1481</name>
</gene>